<evidence type="ECO:0000313" key="2">
    <source>
        <dbReference type="Proteomes" id="UP001162060"/>
    </source>
</evidence>
<evidence type="ECO:0000313" key="1">
    <source>
        <dbReference type="EMBL" id="CAK7899366.1"/>
    </source>
</evidence>
<sequence length="146" mass="16873">MGKPTPFEYAHALRFGVKIKSKEAKGSATCWCLFCVHDGRDEVEVGQNGRKCKRNGITKVFTAPFYLFKCRSHFESQHSNSWALYRRCQTPKKALFFASKIKLSNKLHHLIELKDDALTYDISACIYKTIVSDLFFRNTRYLPIPT</sequence>
<proteinExistence type="predicted"/>
<evidence type="ECO:0008006" key="3">
    <source>
        <dbReference type="Google" id="ProtNLM"/>
    </source>
</evidence>
<gene>
    <name evidence="1" type="ORF">PM001_LOCUS1859</name>
</gene>
<reference evidence="1" key="1">
    <citation type="submission" date="2024-01" db="EMBL/GenBank/DDBJ databases">
        <authorList>
            <person name="Webb A."/>
        </authorList>
    </citation>
    <scope>NUCLEOTIDE SEQUENCE</scope>
    <source>
        <strain evidence="1">Pm1</strain>
    </source>
</reference>
<protein>
    <recommendedName>
        <fullName evidence="3">Transposase</fullName>
    </recommendedName>
</protein>
<dbReference type="EMBL" id="CAKLBY020000016">
    <property type="protein sequence ID" value="CAK7899366.1"/>
    <property type="molecule type" value="Genomic_DNA"/>
</dbReference>
<comment type="caution">
    <text evidence="1">The sequence shown here is derived from an EMBL/GenBank/DDBJ whole genome shotgun (WGS) entry which is preliminary data.</text>
</comment>
<dbReference type="AlphaFoldDB" id="A0AAV1T6A3"/>
<accession>A0AAV1T6A3</accession>
<dbReference type="Proteomes" id="UP001162060">
    <property type="component" value="Unassembled WGS sequence"/>
</dbReference>
<name>A0AAV1T6A3_9STRA</name>
<dbReference type="PANTHER" id="PTHR37067:SF3">
    <property type="entry name" value="PX DOMAIN-CONTAINING PROTEIN"/>
    <property type="match status" value="1"/>
</dbReference>
<organism evidence="1 2">
    <name type="scientific">Peronospora matthiolae</name>
    <dbReference type="NCBI Taxonomy" id="2874970"/>
    <lineage>
        <taxon>Eukaryota</taxon>
        <taxon>Sar</taxon>
        <taxon>Stramenopiles</taxon>
        <taxon>Oomycota</taxon>
        <taxon>Peronosporomycetes</taxon>
        <taxon>Peronosporales</taxon>
        <taxon>Peronosporaceae</taxon>
        <taxon>Peronospora</taxon>
    </lineage>
</organism>
<dbReference type="PANTHER" id="PTHR37067">
    <property type="entry name" value="PX DOMAIN-CONTAINING PROTEIN"/>
    <property type="match status" value="1"/>
</dbReference>